<accession>A0A177HL91</accession>
<proteinExistence type="predicted"/>
<protein>
    <submittedName>
        <fullName evidence="2">Uncharacterized protein</fullName>
    </submittedName>
</protein>
<sequence>MTHTTVRRVWTVELRPQSGGPLLACPHCPPQARPLEAASARSAALTHLAGHARADALPRHLRICQCRVRECHWHPRHRGCSGPVLLALTRDRNGRMWRLADACAACAAATSHTAVVPDTPLGTTRAHHSPRKAGEPPHGPRERTRVREMLTYLAAALPRFTSPAAWLLALQCALRVNARGCVWLPSGLLRGMRLYGRQELWQELAHTNWLTLPDLRSAPVEVQLLDEAVLDQSPGRSARRRAAHWALRPAPLLLPHTAPPAVQLTALVLAAYASAEVHHHADMEDLARLCGHSPHQTAELLDRLTTTRVLAAWQHRRDTDEILWQLPHEDTPTHAAVGPRAALT</sequence>
<comment type="caution">
    <text evidence="2">The sequence shown here is derived from an EMBL/GenBank/DDBJ whole genome shotgun (WGS) entry which is preliminary data.</text>
</comment>
<dbReference type="AlphaFoldDB" id="A0A177HL91"/>
<feature type="region of interest" description="Disordered" evidence="1">
    <location>
        <begin position="117"/>
        <end position="143"/>
    </location>
</feature>
<dbReference type="EMBL" id="LOHS01000102">
    <property type="protein sequence ID" value="OAH11721.1"/>
    <property type="molecule type" value="Genomic_DNA"/>
</dbReference>
<dbReference type="RefSeq" id="WP_232789766.1">
    <property type="nucleotide sequence ID" value="NZ_LOHS01000102.1"/>
</dbReference>
<evidence type="ECO:0000256" key="1">
    <source>
        <dbReference type="SAM" id="MobiDB-lite"/>
    </source>
</evidence>
<keyword evidence="3" id="KW-1185">Reference proteome</keyword>
<gene>
    <name evidence="2" type="ORF">STSP_48900</name>
</gene>
<dbReference type="PATRIC" id="fig|1716141.3.peg.5133"/>
<evidence type="ECO:0000313" key="2">
    <source>
        <dbReference type="EMBL" id="OAH11721.1"/>
    </source>
</evidence>
<dbReference type="Proteomes" id="UP000077381">
    <property type="component" value="Unassembled WGS sequence"/>
</dbReference>
<name>A0A177HL91_9ACTN</name>
<reference evidence="2 3" key="1">
    <citation type="submission" date="2015-12" db="EMBL/GenBank/DDBJ databases">
        <title>Genome sequence of Streptomyces sp. G25.</title>
        <authorList>
            <person name="Poehlein A."/>
            <person name="Roettig A."/>
            <person name="Hiessl S."/>
            <person name="Hauschild P."/>
            <person name="Schauer J."/>
            <person name="Madkour M.H."/>
            <person name="Al-Ansari A.M."/>
            <person name="Almakishah N.H."/>
            <person name="Steinbuechel A."/>
            <person name="Daniel R."/>
        </authorList>
    </citation>
    <scope>NUCLEOTIDE SEQUENCE [LARGE SCALE GENOMIC DNA]</scope>
    <source>
        <strain evidence="3">G25(2015)</strain>
    </source>
</reference>
<dbReference type="STRING" id="1716141.STSP_48900"/>
<feature type="compositionally biased region" description="Basic and acidic residues" evidence="1">
    <location>
        <begin position="132"/>
        <end position="143"/>
    </location>
</feature>
<organism evidence="2 3">
    <name type="scientific">Streptomyces jeddahensis</name>
    <dbReference type="NCBI Taxonomy" id="1716141"/>
    <lineage>
        <taxon>Bacteria</taxon>
        <taxon>Bacillati</taxon>
        <taxon>Actinomycetota</taxon>
        <taxon>Actinomycetes</taxon>
        <taxon>Kitasatosporales</taxon>
        <taxon>Streptomycetaceae</taxon>
        <taxon>Streptomyces</taxon>
    </lineage>
</organism>
<evidence type="ECO:0000313" key="3">
    <source>
        <dbReference type="Proteomes" id="UP000077381"/>
    </source>
</evidence>